<gene>
    <name evidence="1" type="ORF">EDC30_10813</name>
</gene>
<organism evidence="1 2">
    <name type="scientific">Paucimonas lemoignei</name>
    <name type="common">Pseudomonas lemoignei</name>
    <dbReference type="NCBI Taxonomy" id="29443"/>
    <lineage>
        <taxon>Bacteria</taxon>
        <taxon>Pseudomonadati</taxon>
        <taxon>Pseudomonadota</taxon>
        <taxon>Betaproteobacteria</taxon>
        <taxon>Burkholderiales</taxon>
        <taxon>Burkholderiaceae</taxon>
        <taxon>Paucimonas</taxon>
    </lineage>
</organism>
<name>A0A4V2UIF4_PAULE</name>
<keyword evidence="2" id="KW-1185">Reference proteome</keyword>
<dbReference type="RefSeq" id="WP_132259222.1">
    <property type="nucleotide sequence ID" value="NZ_SLZQ01000008.1"/>
</dbReference>
<proteinExistence type="predicted"/>
<sequence>MSAITIKDLSDSIDLDRKAMLAIVGGARRGGFPVAFQPQPQSEFRLVTYPAGFTPVKLALTQPGK</sequence>
<evidence type="ECO:0000313" key="1">
    <source>
        <dbReference type="EMBL" id="TCS35950.1"/>
    </source>
</evidence>
<protein>
    <submittedName>
        <fullName evidence="1">Uncharacterized protein</fullName>
    </submittedName>
</protein>
<dbReference type="AlphaFoldDB" id="A0A4V2UIF4"/>
<dbReference type="EMBL" id="SLZQ01000008">
    <property type="protein sequence ID" value="TCS35950.1"/>
    <property type="molecule type" value="Genomic_DNA"/>
</dbReference>
<reference evidence="1 2" key="1">
    <citation type="submission" date="2019-03" db="EMBL/GenBank/DDBJ databases">
        <title>Genomic Encyclopedia of Type Strains, Phase IV (KMG-IV): sequencing the most valuable type-strain genomes for metagenomic binning, comparative biology and taxonomic classification.</title>
        <authorList>
            <person name="Goeker M."/>
        </authorList>
    </citation>
    <scope>NUCLEOTIDE SEQUENCE [LARGE SCALE GENOMIC DNA]</scope>
    <source>
        <strain evidence="1 2">DSM 7445</strain>
    </source>
</reference>
<comment type="caution">
    <text evidence="1">The sequence shown here is derived from an EMBL/GenBank/DDBJ whole genome shotgun (WGS) entry which is preliminary data.</text>
</comment>
<dbReference type="OrthoDB" id="8759457at2"/>
<accession>A0A4V2UIF4</accession>
<evidence type="ECO:0000313" key="2">
    <source>
        <dbReference type="Proteomes" id="UP000295382"/>
    </source>
</evidence>
<dbReference type="Proteomes" id="UP000295382">
    <property type="component" value="Unassembled WGS sequence"/>
</dbReference>